<sequence>MEVHPRIEHGQGNTNMAYSQRNPTHRPNHSQGGHPPVPDIYKPSRSPSAARYSAAYPGGGQQQQQQQNAQSAAGQGAASVVVPPSSVNLHNQVLQQQQQRYVGGQGQGHMPPAQPQLLYRDFSAFYRQNRISLLHSDYAARSRELQGVVIDDGMGGQQPLKKIRLSDKDPVQPLRIETRDQPGAYNPQVEAISPTLPDHVQQEDQQFRTTKDELIQQIGKVDREIAKAESSIAILKKKEQELEEIANKPSVKGEVEEDTQPKHQSLHQKIYAENRKRAQNAHAKLDTLGPKVEFPLYNQPSDTSVYHENKRKHIAFKGRLIEYFKKRHVEKENRNNYLAETYSKLMQEWLRKVDKIESSSKRKGKEAKNRDFFEKVFPELRKQREDKERFSRFNRVGSRVKSEADLEEIMDNLQEQAMEDKKMRSYAVIPPILLDAKERKIKYEDDNGHVEDMEAVYKERKFLNVWTPQEKEVFKEKFLQHPKNFVVIASYLDRKSVSDCVQHYYLSKKTENYKQLLRKSRQRTRSSRNNTQKVNNAANASVVDILTTGVTTRLQREQQQKTGVTSRNSATPASAASAAAAASSSSVPGSAAAGNEAATSNDAAAARSPTPTTSSAANSTASATSAAAVAIISTAGGATTVTTATATPVATVVVKTEPVDDTKVFKDFNSYEDYRNKTFFGAEDSKEKIKEELKTESTTDVASDQNMPGQITENKKKKERRKEENTAMETSDEEAGSAQDKQIGGSCAVCQSQLGAQLQSRPLPPSHASQYGLREEQVPAHARVCNTCRCKCVRSRYTHCPLPNCPNSRNRVKRLRSFPYRLQDLSSDVRDSILADFLVPSGVTKCCSACFNRIQRRLGPVEDWSEQEIAELKSALTDLGANWQLVAERLNKMPPVVKSYYAANRKRLQLESCLGDRKPTLTDEEESGSSTSSCEEPPNRDRHSSDTASAAESPPVLTGNGQPTNVKKEDYDSSATETADEAVTPDTYQGSATITAVGAAPCDPSSSSSSAAAAARANASPLSVKDLVLNVIESQLKKNPGSRDANPTPPTSVVIPTISSILNSTDSNDVTIVSEYSLGGQQQQQQQQAAGRNARQDLNLAKLKPLIGATITPVSGPIVPSAPPEPVATGRDDLVVLQVNDGGRLEPETLDLSIKKPREMHVSSAQKMLGNSQQVQHTQLHIPSGVGYGVPQDRKSPFGAQAPGGMRLHVSGGGQGGGGGAKMPSPKPANPKAGSITQGTPIVTQPRYGLLRHVAPDSKMGSITQGTPIHLPHNSMQDKQQRVYEYYKRPPSQGPPSGGPQGQSYGQGQPPPPQSQYREQLGYTVDQHMSSRQIIMNDFITSQHMQGRGREKIQYYPSSPHRTPPPQQQQQQQQPPPQQQQQQQQQGGQQQRQGVIQRHTRPPYLPPGHEALSSLVDVAVQQPSLPVPTAPHEGLGKTIAEQLEQPHRFQLLQQQQQQQLLRREQQQRSEEQHRRVEYHRQQVNHHAHQVNRGQQQQQQQQRGDTNTLTAASLIDAIITHQINQSVDGGRENSAATDRKGDVLFQGFNRDQQQQQQQQQQQENRPPSVISVDLDAPDGVSKNLTVKELTDTVISRDFSSRSGFYNMQQQQENEWKRRMQHKAAEEQQKRSNTPQQHLAQGNDERQIIRIAQPSVKYHVEPVSPPENNHHHWNETTNYRRYQTAPPQSHMSPLDYVKNRIAEVMRTEDDKKEITAQQEKDRDSPGDMVIDEDKSDDFINPATAQQQYYGYVAQQQQQQQNQDGNAQQQQQSNDARSNEPKPLLSAQYEPLSDED</sequence>
<gene>
    <name evidence="7" type="ORF">MELIAE_LOCUS2315</name>
</gene>
<dbReference type="InterPro" id="IPR031557">
    <property type="entry name" value="N-CoR_GPS2_interact"/>
</dbReference>
<evidence type="ECO:0000256" key="5">
    <source>
        <dbReference type="SAM" id="MobiDB-lite"/>
    </source>
</evidence>
<dbReference type="Gene3D" id="1.10.10.60">
    <property type="entry name" value="Homeodomain-like"/>
    <property type="match status" value="1"/>
</dbReference>
<feature type="compositionally biased region" description="Polar residues" evidence="5">
    <location>
        <begin position="1629"/>
        <end position="1638"/>
    </location>
</feature>
<dbReference type="InterPro" id="IPR001005">
    <property type="entry name" value="SANT/Myb"/>
</dbReference>
<keyword evidence="8" id="KW-1185">Reference proteome</keyword>
<feature type="region of interest" description="Disordered" evidence="5">
    <location>
        <begin position="1"/>
        <end position="79"/>
    </location>
</feature>
<dbReference type="Gene3D" id="1.20.5.430">
    <property type="match status" value="1"/>
</dbReference>
<feature type="region of interest" description="Disordered" evidence="5">
    <location>
        <begin position="1549"/>
        <end position="1577"/>
    </location>
</feature>
<dbReference type="PANTHER" id="PTHR13992:SF39">
    <property type="entry name" value="SMRTER, ISOFORM G"/>
    <property type="match status" value="1"/>
</dbReference>
<dbReference type="EMBL" id="OV121141">
    <property type="protein sequence ID" value="CAH0548999.1"/>
    <property type="molecule type" value="Genomic_DNA"/>
</dbReference>
<proteinExistence type="inferred from homology"/>
<reference evidence="7" key="1">
    <citation type="submission" date="2021-12" db="EMBL/GenBank/DDBJ databases">
        <authorList>
            <person name="King R."/>
        </authorList>
    </citation>
    <scope>NUCLEOTIDE SEQUENCE</scope>
</reference>
<feature type="coiled-coil region" evidence="4">
    <location>
        <begin position="211"/>
        <end position="248"/>
    </location>
</feature>
<feature type="compositionally biased region" description="Polar residues" evidence="5">
    <location>
        <begin position="11"/>
        <end position="22"/>
    </location>
</feature>
<evidence type="ECO:0000256" key="1">
    <source>
        <dbReference type="ARBA" id="ARBA00004123"/>
    </source>
</evidence>
<feature type="compositionally biased region" description="Low complexity" evidence="5">
    <location>
        <begin position="1742"/>
        <end position="1769"/>
    </location>
</feature>
<feature type="region of interest" description="Disordered" evidence="5">
    <location>
        <begin position="690"/>
        <end position="738"/>
    </location>
</feature>
<dbReference type="Pfam" id="PF00249">
    <property type="entry name" value="Myb_DNA-binding"/>
    <property type="match status" value="1"/>
</dbReference>
<feature type="compositionally biased region" description="Low complexity" evidence="5">
    <location>
        <begin position="1551"/>
        <end position="1561"/>
    </location>
</feature>
<protein>
    <recommendedName>
        <fullName evidence="6">SANT domain-containing protein</fullName>
    </recommendedName>
</protein>
<dbReference type="FunFam" id="1.10.10.60:FF:000026">
    <property type="entry name" value="Nuclear receptor corepressor 2 isoform 1"/>
    <property type="match status" value="1"/>
</dbReference>
<feature type="compositionally biased region" description="Basic and acidic residues" evidence="5">
    <location>
        <begin position="1612"/>
        <end position="1628"/>
    </location>
</feature>
<feature type="region of interest" description="Disordered" evidence="5">
    <location>
        <begin position="1202"/>
        <end position="1242"/>
    </location>
</feature>
<dbReference type="Pfam" id="PF15784">
    <property type="entry name" value="GPS2_interact"/>
    <property type="match status" value="1"/>
</dbReference>
<evidence type="ECO:0000256" key="4">
    <source>
        <dbReference type="SAM" id="Coils"/>
    </source>
</evidence>
<dbReference type="GO" id="GO:0006357">
    <property type="term" value="P:regulation of transcription by RNA polymerase II"/>
    <property type="evidence" value="ECO:0007669"/>
    <property type="project" value="TreeGrafter"/>
</dbReference>
<keyword evidence="3 4" id="KW-0175">Coiled coil</keyword>
<comment type="subcellular location">
    <subcellularLocation>
        <location evidence="1">Nucleus</location>
    </subcellularLocation>
</comment>
<dbReference type="PANTHER" id="PTHR13992">
    <property type="entry name" value="NUCLEAR RECEPTOR CO-REPRESSOR RELATED NCOR"/>
    <property type="match status" value="1"/>
</dbReference>
<evidence type="ECO:0000313" key="7">
    <source>
        <dbReference type="EMBL" id="CAH0548999.1"/>
    </source>
</evidence>
<feature type="domain" description="SANT" evidence="6">
    <location>
        <begin position="461"/>
        <end position="512"/>
    </location>
</feature>
<feature type="region of interest" description="Disordered" evidence="5">
    <location>
        <begin position="1354"/>
        <end position="1410"/>
    </location>
</feature>
<feature type="region of interest" description="Disordered" evidence="5">
    <location>
        <begin position="553"/>
        <end position="618"/>
    </location>
</feature>
<feature type="compositionally biased region" description="Gly residues" evidence="5">
    <location>
        <begin position="1211"/>
        <end position="1221"/>
    </location>
</feature>
<dbReference type="InterPro" id="IPR051571">
    <property type="entry name" value="N-CoR_corepressor"/>
</dbReference>
<feature type="region of interest" description="Disordered" evidence="5">
    <location>
        <begin position="1705"/>
        <end position="1793"/>
    </location>
</feature>
<dbReference type="PROSITE" id="PS51293">
    <property type="entry name" value="SANT"/>
    <property type="match status" value="1"/>
</dbReference>
<feature type="compositionally biased region" description="Basic and acidic residues" evidence="5">
    <location>
        <begin position="713"/>
        <end position="725"/>
    </location>
</feature>
<feature type="region of interest" description="Disordered" evidence="5">
    <location>
        <begin position="1257"/>
        <end position="1317"/>
    </location>
</feature>
<feature type="compositionally biased region" description="Polar residues" evidence="5">
    <location>
        <begin position="698"/>
        <end position="712"/>
    </location>
</feature>
<evidence type="ECO:0000256" key="2">
    <source>
        <dbReference type="ARBA" id="ARBA00010097"/>
    </source>
</evidence>
<dbReference type="GO" id="GO:0000785">
    <property type="term" value="C:chromatin"/>
    <property type="evidence" value="ECO:0007669"/>
    <property type="project" value="TreeGrafter"/>
</dbReference>
<comment type="similarity">
    <text evidence="2">Belongs to the N-CoR nuclear receptor corepressors family.</text>
</comment>
<feature type="compositionally biased region" description="Basic and acidic residues" evidence="5">
    <location>
        <begin position="1279"/>
        <end position="1288"/>
    </location>
</feature>
<feature type="compositionally biased region" description="Basic and acidic residues" evidence="5">
    <location>
        <begin position="1461"/>
        <end position="1480"/>
    </location>
</feature>
<feature type="compositionally biased region" description="Basic and acidic residues" evidence="5">
    <location>
        <begin position="1705"/>
        <end position="1723"/>
    </location>
</feature>
<dbReference type="SMART" id="SM00717">
    <property type="entry name" value="SANT"/>
    <property type="match status" value="2"/>
</dbReference>
<feature type="compositionally biased region" description="Low complexity" evidence="5">
    <location>
        <begin position="43"/>
        <end position="79"/>
    </location>
</feature>
<feature type="compositionally biased region" description="Low complexity" evidence="5">
    <location>
        <begin position="1368"/>
        <end position="1394"/>
    </location>
</feature>
<feature type="region of interest" description="Disordered" evidence="5">
    <location>
        <begin position="1605"/>
        <end position="1640"/>
    </location>
</feature>
<accession>A0A9P0ARV7</accession>
<dbReference type="Proteomes" id="UP001154078">
    <property type="component" value="Chromosome 10"/>
</dbReference>
<dbReference type="InterPro" id="IPR009057">
    <property type="entry name" value="Homeodomain-like_sf"/>
</dbReference>
<feature type="compositionally biased region" description="Low complexity" evidence="5">
    <location>
        <begin position="569"/>
        <end position="618"/>
    </location>
</feature>
<feature type="region of interest" description="Disordered" evidence="5">
    <location>
        <begin position="519"/>
        <end position="538"/>
    </location>
</feature>
<feature type="region of interest" description="Disordered" evidence="5">
    <location>
        <begin position="916"/>
        <end position="986"/>
    </location>
</feature>
<dbReference type="OrthoDB" id="10258692at2759"/>
<evidence type="ECO:0000256" key="3">
    <source>
        <dbReference type="ARBA" id="ARBA00023054"/>
    </source>
</evidence>
<feature type="region of interest" description="Disordered" evidence="5">
    <location>
        <begin position="1456"/>
        <end position="1506"/>
    </location>
</feature>
<evidence type="ECO:0000259" key="6">
    <source>
        <dbReference type="PROSITE" id="PS51293"/>
    </source>
</evidence>
<name>A0A9P0ARV7_BRAAE</name>
<dbReference type="GO" id="GO:0005654">
    <property type="term" value="C:nucleoplasm"/>
    <property type="evidence" value="ECO:0007669"/>
    <property type="project" value="UniProtKB-ARBA"/>
</dbReference>
<dbReference type="GO" id="GO:0032991">
    <property type="term" value="C:protein-containing complex"/>
    <property type="evidence" value="ECO:0007669"/>
    <property type="project" value="UniProtKB-ARBA"/>
</dbReference>
<dbReference type="SUPFAM" id="SSF46689">
    <property type="entry name" value="Homeodomain-like"/>
    <property type="match status" value="1"/>
</dbReference>
<evidence type="ECO:0000313" key="8">
    <source>
        <dbReference type="Proteomes" id="UP001154078"/>
    </source>
</evidence>
<organism evidence="7 8">
    <name type="scientific">Brassicogethes aeneus</name>
    <name type="common">Rape pollen beetle</name>
    <name type="synonym">Meligethes aeneus</name>
    <dbReference type="NCBI Taxonomy" id="1431903"/>
    <lineage>
        <taxon>Eukaryota</taxon>
        <taxon>Metazoa</taxon>
        <taxon>Ecdysozoa</taxon>
        <taxon>Arthropoda</taxon>
        <taxon>Hexapoda</taxon>
        <taxon>Insecta</taxon>
        <taxon>Pterygota</taxon>
        <taxon>Neoptera</taxon>
        <taxon>Endopterygota</taxon>
        <taxon>Coleoptera</taxon>
        <taxon>Polyphaga</taxon>
        <taxon>Cucujiformia</taxon>
        <taxon>Nitidulidae</taxon>
        <taxon>Meligethinae</taxon>
        <taxon>Brassicogethes</taxon>
    </lineage>
</organism>
<dbReference type="InterPro" id="IPR017884">
    <property type="entry name" value="SANT_dom"/>
</dbReference>